<dbReference type="OrthoDB" id="9808633at2"/>
<organism evidence="3 4">
    <name type="scientific">Thioploca ingrica</name>
    <dbReference type="NCBI Taxonomy" id="40754"/>
    <lineage>
        <taxon>Bacteria</taxon>
        <taxon>Pseudomonadati</taxon>
        <taxon>Pseudomonadota</taxon>
        <taxon>Gammaproteobacteria</taxon>
        <taxon>Thiotrichales</taxon>
        <taxon>Thiotrichaceae</taxon>
        <taxon>Thioploca</taxon>
    </lineage>
</organism>
<dbReference type="PANTHER" id="PTHR48090:SF7">
    <property type="entry name" value="RFBJ PROTEIN"/>
    <property type="match status" value="1"/>
</dbReference>
<feature type="domain" description="Nucleotidyl transferase" evidence="1">
    <location>
        <begin position="5"/>
        <end position="234"/>
    </location>
</feature>
<accession>A0A090AI64</accession>
<dbReference type="GO" id="GO:0016740">
    <property type="term" value="F:transferase activity"/>
    <property type="evidence" value="ECO:0007669"/>
    <property type="project" value="UniProtKB-KW"/>
</dbReference>
<proteinExistence type="predicted"/>
<sequence length="478" mass="54239">MVKIGLIPAAGAGVRAYPATHYLSKVMLEIEGKPLILRNIELLRDKLGIKKIYIIVGYLQEQIKHFLGDGSQFGVTIHYIRCDQHTVGLARGILLARDQITENFITILGDEIYLHSNHEQLKDFKPNDYEVVCGLMQTDDLEMITKNYTVEITDNKITALFEKPKTITSNLLGCGTYLFTPALFQAIEATQPSPASGKVELTEVINNLAQQGQKVYPFFLQGSYHNINSVEDYNFANYAYRSMFFNNFKVSVIIPAFNEAESIGAVVKDFINQVDEVLVIDNSSQDETKIIATHLGARVETVNLKGYGDTIRYGLDQAKGDILVIVEADHSFRAKDLDKFLAYLKDADMVIGTRTTRQMIEQGANMQGLLRWGNVAVGKLVEILWWNQDSRFTDVGCTYRAIWKEAYKKIRDHLQGTGPEFSPEMMIAVLQARKRVIEIPISYYKRLTGISKHSENYFKISKTALKMLKMIFKKRFNL</sequence>
<dbReference type="STRING" id="40754.THII_0760"/>
<gene>
    <name evidence="3" type="ORF">THII_0760</name>
</gene>
<dbReference type="Proteomes" id="UP000031623">
    <property type="component" value="Chromosome"/>
</dbReference>
<dbReference type="Pfam" id="PF00483">
    <property type="entry name" value="NTP_transferase"/>
    <property type="match status" value="1"/>
</dbReference>
<dbReference type="KEGG" id="tig:THII_0760"/>
<dbReference type="InterPro" id="IPR005835">
    <property type="entry name" value="NTP_transferase_dom"/>
</dbReference>
<dbReference type="CDD" id="cd04179">
    <property type="entry name" value="DPM_DPG-synthase_like"/>
    <property type="match status" value="1"/>
</dbReference>
<dbReference type="EMBL" id="AP014633">
    <property type="protein sequence ID" value="BAP55057.1"/>
    <property type="molecule type" value="Genomic_DNA"/>
</dbReference>
<dbReference type="Gene3D" id="3.90.550.10">
    <property type="entry name" value="Spore Coat Polysaccharide Biosynthesis Protein SpsA, Chain A"/>
    <property type="match status" value="2"/>
</dbReference>
<dbReference type="SUPFAM" id="SSF53448">
    <property type="entry name" value="Nucleotide-diphospho-sugar transferases"/>
    <property type="match status" value="2"/>
</dbReference>
<evidence type="ECO:0000259" key="1">
    <source>
        <dbReference type="Pfam" id="PF00483"/>
    </source>
</evidence>
<dbReference type="InterPro" id="IPR001173">
    <property type="entry name" value="Glyco_trans_2-like"/>
</dbReference>
<dbReference type="PANTHER" id="PTHR48090">
    <property type="entry name" value="UNDECAPRENYL-PHOSPHATE 4-DEOXY-4-FORMAMIDO-L-ARABINOSE TRANSFERASE-RELATED"/>
    <property type="match status" value="1"/>
</dbReference>
<dbReference type="InterPro" id="IPR050256">
    <property type="entry name" value="Glycosyltransferase_2"/>
</dbReference>
<keyword evidence="3" id="KW-0808">Transferase</keyword>
<dbReference type="Pfam" id="PF00535">
    <property type="entry name" value="Glycos_transf_2"/>
    <property type="match status" value="1"/>
</dbReference>
<name>A0A090AI64_9GAMM</name>
<protein>
    <submittedName>
        <fullName evidence="3">Glycosyltransferase, group 2 family protein</fullName>
    </submittedName>
</protein>
<keyword evidence="4" id="KW-1185">Reference proteome</keyword>
<dbReference type="HOGENOM" id="CLU_575928_0_0_6"/>
<evidence type="ECO:0000313" key="3">
    <source>
        <dbReference type="EMBL" id="BAP55057.1"/>
    </source>
</evidence>
<reference evidence="3 4" key="1">
    <citation type="journal article" date="2014" name="ISME J.">
        <title>Ecophysiology of Thioploca ingrica as revealed by the complete genome sequence supplemented with proteomic evidence.</title>
        <authorList>
            <person name="Kojima H."/>
            <person name="Ogura Y."/>
            <person name="Yamamoto N."/>
            <person name="Togashi T."/>
            <person name="Mori H."/>
            <person name="Watanabe T."/>
            <person name="Nemoto F."/>
            <person name="Kurokawa K."/>
            <person name="Hayashi T."/>
            <person name="Fukui M."/>
        </authorList>
    </citation>
    <scope>NUCLEOTIDE SEQUENCE [LARGE SCALE GENOMIC DNA]</scope>
</reference>
<dbReference type="InterPro" id="IPR029044">
    <property type="entry name" value="Nucleotide-diphossugar_trans"/>
</dbReference>
<evidence type="ECO:0000313" key="4">
    <source>
        <dbReference type="Proteomes" id="UP000031623"/>
    </source>
</evidence>
<evidence type="ECO:0000259" key="2">
    <source>
        <dbReference type="Pfam" id="PF00535"/>
    </source>
</evidence>
<dbReference type="AlphaFoldDB" id="A0A090AI64"/>
<feature type="domain" description="Glycosyltransferase 2-like" evidence="2">
    <location>
        <begin position="251"/>
        <end position="362"/>
    </location>
</feature>